<dbReference type="InterPro" id="IPR003607">
    <property type="entry name" value="HD/PDEase_dom"/>
</dbReference>
<reference evidence="2 3" key="1">
    <citation type="submission" date="2016-10" db="EMBL/GenBank/DDBJ databases">
        <authorList>
            <person name="de Groot N.N."/>
        </authorList>
    </citation>
    <scope>NUCLEOTIDE SEQUENCE [LARGE SCALE GENOMIC DNA]</scope>
    <source>
        <strain evidence="2 3">CCM7597</strain>
    </source>
</reference>
<dbReference type="InterPro" id="IPR037522">
    <property type="entry name" value="HD_GYP_dom"/>
</dbReference>
<dbReference type="PROSITE" id="PS51832">
    <property type="entry name" value="HD_GYP"/>
    <property type="match status" value="1"/>
</dbReference>
<gene>
    <name evidence="2" type="ORF">SAMN05421743_10266</name>
</gene>
<evidence type="ECO:0000313" key="2">
    <source>
        <dbReference type="EMBL" id="SDZ95222.1"/>
    </source>
</evidence>
<feature type="domain" description="HD-GYP" evidence="1">
    <location>
        <begin position="123"/>
        <end position="319"/>
    </location>
</feature>
<keyword evidence="3" id="KW-1185">Reference proteome</keyword>
<dbReference type="SUPFAM" id="SSF109604">
    <property type="entry name" value="HD-domain/PDEase-like"/>
    <property type="match status" value="1"/>
</dbReference>
<evidence type="ECO:0000313" key="3">
    <source>
        <dbReference type="Proteomes" id="UP000198584"/>
    </source>
</evidence>
<organism evidence="2 3">
    <name type="scientific">Thalassobacillus cyri</name>
    <dbReference type="NCBI Taxonomy" id="571932"/>
    <lineage>
        <taxon>Bacteria</taxon>
        <taxon>Bacillati</taxon>
        <taxon>Bacillota</taxon>
        <taxon>Bacilli</taxon>
        <taxon>Bacillales</taxon>
        <taxon>Bacillaceae</taxon>
        <taxon>Thalassobacillus</taxon>
    </lineage>
</organism>
<sequence length="363" mass="41404">MRVHPSQVVPGCIITKDILGKTNRPLITKNTVVKDIHKQVLHRFLVQQVEVAPKLSSGEPFMPEAPEEPAIESRVEKQIADPKTFMEQYLQAVKAYKKWFAEWQAGVAIPIGAVREVLVPLLDQIKKSRRNIFMLHHFSTKDDYLYHHAVSTALIAAFLGEKLGMNRGEWIQLGLAGLLSDAGMAKLSKQILLKETTLTEKEYQEVKKHPTFSYRMVENIPVLNKAAKLGILQHHERLDGSGYPLATDKKKIHMFARVIAVSDMYHAMTSERLYRSKQSPFLVLELMMKEQFGRFDHAVVQAFVKSMTNYTTGTKVKLSNEQSGEIVFVDPVHPTRPMIRIDEGADIIYLKDFNDLYISEIYD</sequence>
<dbReference type="Gene3D" id="1.10.3210.10">
    <property type="entry name" value="Hypothetical protein af1432"/>
    <property type="match status" value="1"/>
</dbReference>
<dbReference type="STRING" id="571932.SAMN05421743_10266"/>
<dbReference type="SMART" id="SM00471">
    <property type="entry name" value="HDc"/>
    <property type="match status" value="1"/>
</dbReference>
<dbReference type="PANTHER" id="PTHR43155:SF2">
    <property type="entry name" value="CYCLIC DI-GMP PHOSPHODIESTERASE PA4108"/>
    <property type="match status" value="1"/>
</dbReference>
<dbReference type="AlphaFoldDB" id="A0A1H3X9B9"/>
<accession>A0A1H3X9B9</accession>
<dbReference type="OrthoDB" id="9759601at2"/>
<dbReference type="Proteomes" id="UP000198584">
    <property type="component" value="Unassembled WGS sequence"/>
</dbReference>
<dbReference type="RefSeq" id="WP_093042120.1">
    <property type="nucleotide sequence ID" value="NZ_FNQR01000002.1"/>
</dbReference>
<proteinExistence type="predicted"/>
<dbReference type="PANTHER" id="PTHR43155">
    <property type="entry name" value="CYCLIC DI-GMP PHOSPHODIESTERASE PA4108-RELATED"/>
    <property type="match status" value="1"/>
</dbReference>
<dbReference type="CDD" id="cd00077">
    <property type="entry name" value="HDc"/>
    <property type="match status" value="1"/>
</dbReference>
<name>A0A1H3X9B9_9BACI</name>
<dbReference type="EMBL" id="FNQR01000002">
    <property type="protein sequence ID" value="SDZ95222.1"/>
    <property type="molecule type" value="Genomic_DNA"/>
</dbReference>
<protein>
    <submittedName>
        <fullName evidence="2">HD-GYP domain, c-di-GMP phosphodiesterase class II (Or its inactivated variant)</fullName>
    </submittedName>
</protein>
<dbReference type="Pfam" id="PF13487">
    <property type="entry name" value="HD_5"/>
    <property type="match status" value="1"/>
</dbReference>
<evidence type="ECO:0000259" key="1">
    <source>
        <dbReference type="PROSITE" id="PS51832"/>
    </source>
</evidence>